<comment type="caution">
    <text evidence="9">The sequence shown here is derived from an EMBL/GenBank/DDBJ whole genome shotgun (WGS) entry which is preliminary data.</text>
</comment>
<protein>
    <submittedName>
        <fullName evidence="9">Peptidase M14</fullName>
    </submittedName>
</protein>
<dbReference type="STRING" id="1197477.IA57_12195"/>
<keyword evidence="4" id="KW-0378">Hydrolase</keyword>
<dbReference type="SUPFAM" id="SSF53187">
    <property type="entry name" value="Zn-dependent exopeptidases"/>
    <property type="match status" value="1"/>
</dbReference>
<evidence type="ECO:0000256" key="4">
    <source>
        <dbReference type="ARBA" id="ARBA00022801"/>
    </source>
</evidence>
<gene>
    <name evidence="9" type="ORF">IA57_12195</name>
</gene>
<reference evidence="10" key="2">
    <citation type="submission" date="2014-07" db="EMBL/GenBank/DDBJ databases">
        <title>Genome sequence of Mangrovimonas yunxiaonensis.</title>
        <authorList>
            <person name="Li Y."/>
            <person name="Zheng T."/>
        </authorList>
    </citation>
    <scope>NUCLEOTIDE SEQUENCE [LARGE SCALE GENOMIC DNA]</scope>
    <source>
        <strain evidence="10">LY01</strain>
    </source>
</reference>
<reference evidence="9 10" key="1">
    <citation type="journal article" date="2014" name="Genome Announc.">
        <title>Draft Genome Sequence of the Algicidal Bacterium Mangrovimonas yunxiaonensis Strain LY01.</title>
        <authorList>
            <person name="Li Y."/>
            <person name="Zhu H."/>
            <person name="Li C."/>
            <person name="Zhang H."/>
            <person name="Chen Z."/>
            <person name="Zheng W."/>
            <person name="Xu H."/>
            <person name="Zheng T."/>
        </authorList>
    </citation>
    <scope>NUCLEOTIDE SEQUENCE [LARGE SCALE GENOMIC DNA]</scope>
    <source>
        <strain evidence="9 10">LY01</strain>
    </source>
</reference>
<dbReference type="GO" id="GO:0006508">
    <property type="term" value="P:proteolysis"/>
    <property type="evidence" value="ECO:0007669"/>
    <property type="project" value="UniProtKB-KW"/>
</dbReference>
<keyword evidence="3" id="KW-0645">Protease</keyword>
<comment type="caution">
    <text evidence="7">Lacks conserved residue(s) required for the propagation of feature annotation.</text>
</comment>
<evidence type="ECO:0000313" key="10">
    <source>
        <dbReference type="Proteomes" id="UP000028521"/>
    </source>
</evidence>
<comment type="cofactor">
    <cofactor evidence="1">
        <name>Zn(2+)</name>
        <dbReference type="ChEBI" id="CHEBI:29105"/>
    </cofactor>
</comment>
<accession>A0A084THJ7</accession>
<feature type="domain" description="Peptidase M14" evidence="8">
    <location>
        <begin position="14"/>
        <end position="268"/>
    </location>
</feature>
<evidence type="ECO:0000256" key="6">
    <source>
        <dbReference type="ARBA" id="ARBA00023049"/>
    </source>
</evidence>
<dbReference type="GO" id="GO:0004181">
    <property type="term" value="F:metallocarboxypeptidase activity"/>
    <property type="evidence" value="ECO:0007669"/>
    <property type="project" value="InterPro"/>
</dbReference>
<dbReference type="RefSeq" id="WP_036123925.1">
    <property type="nucleotide sequence ID" value="NZ_BMET01000003.1"/>
</dbReference>
<dbReference type="PROSITE" id="PS52035">
    <property type="entry name" value="PEPTIDASE_M14"/>
    <property type="match status" value="1"/>
</dbReference>
<dbReference type="EMBL" id="JPFK01000009">
    <property type="protein sequence ID" value="KFB00183.1"/>
    <property type="molecule type" value="Genomic_DNA"/>
</dbReference>
<evidence type="ECO:0000256" key="2">
    <source>
        <dbReference type="ARBA" id="ARBA00005988"/>
    </source>
</evidence>
<evidence type="ECO:0000256" key="3">
    <source>
        <dbReference type="ARBA" id="ARBA00022670"/>
    </source>
</evidence>
<evidence type="ECO:0000256" key="5">
    <source>
        <dbReference type="ARBA" id="ARBA00022833"/>
    </source>
</evidence>
<keyword evidence="10" id="KW-1185">Reference proteome</keyword>
<dbReference type="CDD" id="cd06239">
    <property type="entry name" value="M14-like"/>
    <property type="match status" value="1"/>
</dbReference>
<name>A0A084THJ7_9FLAO</name>
<evidence type="ECO:0000259" key="8">
    <source>
        <dbReference type="PROSITE" id="PS52035"/>
    </source>
</evidence>
<dbReference type="AlphaFoldDB" id="A0A084THJ7"/>
<keyword evidence="6" id="KW-0482">Metalloprotease</keyword>
<dbReference type="SMART" id="SM00631">
    <property type="entry name" value="Zn_pept"/>
    <property type="match status" value="1"/>
</dbReference>
<dbReference type="InterPro" id="IPR000834">
    <property type="entry name" value="Peptidase_M14"/>
</dbReference>
<evidence type="ECO:0000256" key="1">
    <source>
        <dbReference type="ARBA" id="ARBA00001947"/>
    </source>
</evidence>
<keyword evidence="5" id="KW-0862">Zinc</keyword>
<dbReference type="GO" id="GO:0008270">
    <property type="term" value="F:zinc ion binding"/>
    <property type="evidence" value="ECO:0007669"/>
    <property type="project" value="InterPro"/>
</dbReference>
<dbReference type="Proteomes" id="UP000028521">
    <property type="component" value="Unassembled WGS sequence"/>
</dbReference>
<dbReference type="GO" id="GO:0005615">
    <property type="term" value="C:extracellular space"/>
    <property type="evidence" value="ECO:0007669"/>
    <property type="project" value="TreeGrafter"/>
</dbReference>
<comment type="similarity">
    <text evidence="2 7">Belongs to the peptidase M14 family.</text>
</comment>
<evidence type="ECO:0000313" key="9">
    <source>
        <dbReference type="EMBL" id="KFB00183.1"/>
    </source>
</evidence>
<sequence>MCAFNQTDYIKVREKSLYGRYITNNHIEAVVNGLGEKFTVTELGRSVLNNPIQAITVGRGDKRILMWSQMHGNESTTTKAVFDFLNLLSNAGHALANTILDNCTISIIPILNPDGAERYTRFNANNVDLNRDASALTQPESKLLSDYFKAFKPHFCFNLHGQRTIFGAGKENKSATVSFLSPSQDKNRSLTLTRKKAMEIIVAMYTALQTDIPEQIGIYDDGFNINCVGDLFQSLGVPTVLFEAGHYSNDYQREQVRFFICKAIVAAVCYISKHAVDGEAYERYLEIPQNEKTFFDIIVRRAKLSASDDIVCDVAIQYEEELKANEVVFIPIVKQIGGVDGYFGHLELDAQEKLVHNGEKKGLKVGFECNFIMIGNEKYSLK</sequence>
<dbReference type="Pfam" id="PF00246">
    <property type="entry name" value="Peptidase_M14"/>
    <property type="match status" value="1"/>
</dbReference>
<dbReference type="OrthoDB" id="1119199at2"/>
<dbReference type="PANTHER" id="PTHR11705">
    <property type="entry name" value="PROTEASE FAMILY M14 CARBOXYPEPTIDASE A,B"/>
    <property type="match status" value="1"/>
</dbReference>
<dbReference type="eggNOG" id="COG2866">
    <property type="taxonomic scope" value="Bacteria"/>
</dbReference>
<proteinExistence type="inferred from homology"/>
<dbReference type="Gene3D" id="3.40.630.10">
    <property type="entry name" value="Zn peptidases"/>
    <property type="match status" value="1"/>
</dbReference>
<evidence type="ECO:0000256" key="7">
    <source>
        <dbReference type="PROSITE-ProRule" id="PRU01379"/>
    </source>
</evidence>
<dbReference type="PANTHER" id="PTHR11705:SF143">
    <property type="entry name" value="SLL0236 PROTEIN"/>
    <property type="match status" value="1"/>
</dbReference>
<organism evidence="9 10">
    <name type="scientific">Mangrovimonas yunxiaonensis</name>
    <dbReference type="NCBI Taxonomy" id="1197477"/>
    <lineage>
        <taxon>Bacteria</taxon>
        <taxon>Pseudomonadati</taxon>
        <taxon>Bacteroidota</taxon>
        <taxon>Flavobacteriia</taxon>
        <taxon>Flavobacteriales</taxon>
        <taxon>Flavobacteriaceae</taxon>
        <taxon>Mangrovimonas</taxon>
    </lineage>
</organism>